<sequence length="207" mass="23365">MGSLSKTDTFLEAVKDRRSIYALAAESPIPDSRIEEIVKYTVTWAPSTYNVQSARAVVLFKENHQKLWDIVKKHMAQVPLEGGMREYMDGRIAGWRGSYGTVMWFEDQTALDGLAEKNPMIGGMLTEWSDHSTGIHQFIVWTALEAEGLGANLQHFNFHPGITADIKSTWALPEAWKLKAQLVFGKPQEEAKEKTFEPIDKRVIVKA</sequence>
<dbReference type="OrthoDB" id="2138173at2759"/>
<evidence type="ECO:0000256" key="1">
    <source>
        <dbReference type="ARBA" id="ARBA00004123"/>
    </source>
</evidence>
<protein>
    <submittedName>
        <fullName evidence="8">Putative nitroreductase HBN1</fullName>
    </submittedName>
</protein>
<dbReference type="GO" id="GO:0034599">
    <property type="term" value="P:cellular response to oxidative stress"/>
    <property type="evidence" value="ECO:0007669"/>
    <property type="project" value="InterPro"/>
</dbReference>
<dbReference type="Gene3D" id="3.40.109.10">
    <property type="entry name" value="NADH Oxidase"/>
    <property type="match status" value="1"/>
</dbReference>
<reference evidence="9" key="1">
    <citation type="submission" date="2015-07" db="EMBL/GenBank/DDBJ databases">
        <authorList>
            <person name="Teixeira M.M."/>
            <person name="Souza R.C."/>
            <person name="Almeida L.G."/>
            <person name="Vicente V.A."/>
            <person name="de Hoog S."/>
            <person name="Bocca A.L."/>
            <person name="de Almeida S.R."/>
            <person name="Vasconcelos A.T."/>
            <person name="Felipe M.S."/>
        </authorList>
    </citation>
    <scope>NUCLEOTIDE SEQUENCE [LARGE SCALE GENOMIC DNA]</scope>
    <source>
        <strain evidence="9">KSF</strain>
    </source>
</reference>
<name>A0A1C1CX82_9EURO</name>
<evidence type="ECO:0000256" key="4">
    <source>
        <dbReference type="ARBA" id="ARBA00022490"/>
    </source>
</evidence>
<dbReference type="GO" id="GO:0005737">
    <property type="term" value="C:cytoplasm"/>
    <property type="evidence" value="ECO:0007669"/>
    <property type="project" value="UniProtKB-SubCell"/>
</dbReference>
<dbReference type="VEuPathDB" id="FungiDB:G647_00144"/>
<dbReference type="GO" id="GO:0016491">
    <property type="term" value="F:oxidoreductase activity"/>
    <property type="evidence" value="ECO:0007669"/>
    <property type="project" value="UniProtKB-KW"/>
</dbReference>
<accession>A0A1C1CX82</accession>
<dbReference type="PANTHER" id="PTHR43035">
    <property type="entry name" value="FATTY ACID REPRESSION MUTANT PROTEIN 2-RELATED"/>
    <property type="match status" value="1"/>
</dbReference>
<dbReference type="EMBL" id="LGRB01000008">
    <property type="protein sequence ID" value="OCT53177.1"/>
    <property type="molecule type" value="Genomic_DNA"/>
</dbReference>
<evidence type="ECO:0000256" key="6">
    <source>
        <dbReference type="ARBA" id="ARBA00023242"/>
    </source>
</evidence>
<keyword evidence="6" id="KW-0539">Nucleus</keyword>
<dbReference type="CDD" id="cd02140">
    <property type="entry name" value="Frm2-like"/>
    <property type="match status" value="1"/>
</dbReference>
<evidence type="ECO:0000313" key="9">
    <source>
        <dbReference type="Proteomes" id="UP000094526"/>
    </source>
</evidence>
<proteinExistence type="inferred from homology"/>
<evidence type="ECO:0000256" key="5">
    <source>
        <dbReference type="ARBA" id="ARBA00023002"/>
    </source>
</evidence>
<comment type="subcellular location">
    <subcellularLocation>
        <location evidence="2">Cytoplasm</location>
    </subcellularLocation>
    <subcellularLocation>
        <location evidence="1">Nucleus</location>
    </subcellularLocation>
</comment>
<dbReference type="InterPro" id="IPR029479">
    <property type="entry name" value="Nitroreductase"/>
</dbReference>
<dbReference type="SUPFAM" id="SSF55469">
    <property type="entry name" value="FMN-dependent nitroreductase-like"/>
    <property type="match status" value="1"/>
</dbReference>
<keyword evidence="9" id="KW-1185">Reference proteome</keyword>
<dbReference type="AlphaFoldDB" id="A0A1C1CX82"/>
<dbReference type="FunFam" id="3.40.109.10:FF:000001">
    <property type="entry name" value="Nitroreductase family"/>
    <property type="match status" value="1"/>
</dbReference>
<evidence type="ECO:0000259" key="7">
    <source>
        <dbReference type="Pfam" id="PF00881"/>
    </source>
</evidence>
<comment type="similarity">
    <text evidence="3">Belongs to the nitroreductase family.</text>
</comment>
<keyword evidence="4" id="KW-0963">Cytoplasm</keyword>
<dbReference type="Proteomes" id="UP000094526">
    <property type="component" value="Unassembled WGS sequence"/>
</dbReference>
<dbReference type="PANTHER" id="PTHR43035:SF1">
    <property type="entry name" value="FATTY ACID REPRESSION MUTANT PROTEIN 2-RELATED"/>
    <property type="match status" value="1"/>
</dbReference>
<dbReference type="Pfam" id="PF00881">
    <property type="entry name" value="Nitroreductase"/>
    <property type="match status" value="1"/>
</dbReference>
<dbReference type="VEuPathDB" id="FungiDB:CLCR_10753"/>
<dbReference type="eggNOG" id="ENOG502RYI9">
    <property type="taxonomic scope" value="Eukaryota"/>
</dbReference>
<dbReference type="GO" id="GO:0005634">
    <property type="term" value="C:nucleus"/>
    <property type="evidence" value="ECO:0007669"/>
    <property type="project" value="UniProtKB-SubCell"/>
</dbReference>
<evidence type="ECO:0000256" key="3">
    <source>
        <dbReference type="ARBA" id="ARBA00007118"/>
    </source>
</evidence>
<dbReference type="InterPro" id="IPR033877">
    <property type="entry name" value="Frm2/Hbn1"/>
</dbReference>
<dbReference type="InterPro" id="IPR000415">
    <property type="entry name" value="Nitroreductase-like"/>
</dbReference>
<dbReference type="STRING" id="86049.A0A1C1CX82"/>
<evidence type="ECO:0000256" key="2">
    <source>
        <dbReference type="ARBA" id="ARBA00004496"/>
    </source>
</evidence>
<gene>
    <name evidence="8" type="primary">HBN1</name>
    <name evidence="8" type="ORF">CLCR_10753</name>
</gene>
<comment type="caution">
    <text evidence="8">The sequence shown here is derived from an EMBL/GenBank/DDBJ whole genome shotgun (WGS) entry which is preliminary data.</text>
</comment>
<organism evidence="8 9">
    <name type="scientific">Cladophialophora carrionii</name>
    <dbReference type="NCBI Taxonomy" id="86049"/>
    <lineage>
        <taxon>Eukaryota</taxon>
        <taxon>Fungi</taxon>
        <taxon>Dikarya</taxon>
        <taxon>Ascomycota</taxon>
        <taxon>Pezizomycotina</taxon>
        <taxon>Eurotiomycetes</taxon>
        <taxon>Chaetothyriomycetidae</taxon>
        <taxon>Chaetothyriales</taxon>
        <taxon>Herpotrichiellaceae</taxon>
        <taxon>Cladophialophora</taxon>
    </lineage>
</organism>
<feature type="domain" description="Nitroreductase" evidence="7">
    <location>
        <begin position="14"/>
        <end position="186"/>
    </location>
</feature>
<keyword evidence="5" id="KW-0560">Oxidoreductase</keyword>
<evidence type="ECO:0000313" key="8">
    <source>
        <dbReference type="EMBL" id="OCT53177.1"/>
    </source>
</evidence>